<dbReference type="GO" id="GO:0050660">
    <property type="term" value="F:flavin adenine dinucleotide binding"/>
    <property type="evidence" value="ECO:0007669"/>
    <property type="project" value="InterPro"/>
</dbReference>
<dbReference type="Proteomes" id="UP000271098">
    <property type="component" value="Unassembled WGS sequence"/>
</dbReference>
<evidence type="ECO:0000256" key="3">
    <source>
        <dbReference type="ARBA" id="ARBA00022827"/>
    </source>
</evidence>
<name>A0A183DTS3_9BILA</name>
<dbReference type="Gene3D" id="3.50.50.60">
    <property type="entry name" value="FAD/NAD(P)-binding domain"/>
    <property type="match status" value="1"/>
</dbReference>
<dbReference type="PANTHER" id="PTHR11806">
    <property type="entry name" value="GLUCOSE INHIBITED DIVISION PROTEIN A"/>
    <property type="match status" value="1"/>
</dbReference>
<dbReference type="OrthoDB" id="3329at2759"/>
<evidence type="ECO:0000256" key="1">
    <source>
        <dbReference type="ARBA" id="ARBA00001974"/>
    </source>
</evidence>
<dbReference type="WBParaSite" id="GPUH_0001212801-mRNA-1">
    <property type="protein sequence ID" value="GPUH_0001212801-mRNA-1"/>
    <property type="gene ID" value="GPUH_0001212801"/>
</dbReference>
<dbReference type="GO" id="GO:0030488">
    <property type="term" value="P:tRNA methylation"/>
    <property type="evidence" value="ECO:0007669"/>
    <property type="project" value="TreeGrafter"/>
</dbReference>
<reference evidence="7" key="1">
    <citation type="submission" date="2016-06" db="UniProtKB">
        <authorList>
            <consortium name="WormBaseParasite"/>
        </authorList>
    </citation>
    <scope>IDENTIFICATION</scope>
</reference>
<evidence type="ECO:0000313" key="7">
    <source>
        <dbReference type="WBParaSite" id="GPUH_0001212801-mRNA-1"/>
    </source>
</evidence>
<comment type="cofactor">
    <cofactor evidence="1">
        <name>FAD</name>
        <dbReference type="ChEBI" id="CHEBI:57692"/>
    </cofactor>
</comment>
<keyword evidence="2" id="KW-0285">Flavoprotein</keyword>
<dbReference type="InterPro" id="IPR040131">
    <property type="entry name" value="MnmG_N"/>
</dbReference>
<evidence type="ECO:0000259" key="4">
    <source>
        <dbReference type="Pfam" id="PF01134"/>
    </source>
</evidence>
<dbReference type="EMBL" id="UYRT01079047">
    <property type="protein sequence ID" value="VDN19867.1"/>
    <property type="molecule type" value="Genomic_DNA"/>
</dbReference>
<evidence type="ECO:0000313" key="6">
    <source>
        <dbReference type="Proteomes" id="UP000271098"/>
    </source>
</evidence>
<evidence type="ECO:0000256" key="2">
    <source>
        <dbReference type="ARBA" id="ARBA00022630"/>
    </source>
</evidence>
<organism evidence="7">
    <name type="scientific">Gongylonema pulchrum</name>
    <dbReference type="NCBI Taxonomy" id="637853"/>
    <lineage>
        <taxon>Eukaryota</taxon>
        <taxon>Metazoa</taxon>
        <taxon>Ecdysozoa</taxon>
        <taxon>Nematoda</taxon>
        <taxon>Chromadorea</taxon>
        <taxon>Rhabditida</taxon>
        <taxon>Spirurina</taxon>
        <taxon>Spiruromorpha</taxon>
        <taxon>Spiruroidea</taxon>
        <taxon>Gongylonematidae</taxon>
        <taxon>Gongylonema</taxon>
    </lineage>
</organism>
<accession>A0A183DTS3</accession>
<dbReference type="InterPro" id="IPR002218">
    <property type="entry name" value="MnmG-rel"/>
</dbReference>
<sequence length="142" mass="15265">MSSKACIFRRAFSALAVKNELPVYDVIVIGGGHAGCEAAAAAARCSARTLLITHRTDTIGEMSCNPSFGGVGKGHLVREVDALDGLCARICDQSAINYHALNTSHGLAVIGLRAQIDRKLYKKHMQQVSLEKKENPYGPEQL</sequence>
<dbReference type="Pfam" id="PF01134">
    <property type="entry name" value="GIDA"/>
    <property type="match status" value="1"/>
</dbReference>
<gene>
    <name evidence="5" type="ORF">GPUH_LOCUS12114</name>
</gene>
<evidence type="ECO:0000313" key="5">
    <source>
        <dbReference type="EMBL" id="VDN19867.1"/>
    </source>
</evidence>
<dbReference type="AlphaFoldDB" id="A0A183DTS3"/>
<keyword evidence="6" id="KW-1185">Reference proteome</keyword>
<dbReference type="PANTHER" id="PTHR11806:SF0">
    <property type="entry name" value="PROTEIN MTO1 HOMOLOG, MITOCHONDRIAL"/>
    <property type="match status" value="1"/>
</dbReference>
<dbReference type="InterPro" id="IPR036188">
    <property type="entry name" value="FAD/NAD-bd_sf"/>
</dbReference>
<dbReference type="GO" id="GO:0005829">
    <property type="term" value="C:cytosol"/>
    <property type="evidence" value="ECO:0007669"/>
    <property type="project" value="TreeGrafter"/>
</dbReference>
<dbReference type="GO" id="GO:0002098">
    <property type="term" value="P:tRNA wobble uridine modification"/>
    <property type="evidence" value="ECO:0007669"/>
    <property type="project" value="TreeGrafter"/>
</dbReference>
<proteinExistence type="predicted"/>
<feature type="domain" description="MnmG N-terminal" evidence="4">
    <location>
        <begin position="25"/>
        <end position="128"/>
    </location>
</feature>
<dbReference type="SUPFAM" id="SSF51905">
    <property type="entry name" value="FAD/NAD(P)-binding domain"/>
    <property type="match status" value="1"/>
</dbReference>
<reference evidence="5 6" key="2">
    <citation type="submission" date="2018-11" db="EMBL/GenBank/DDBJ databases">
        <authorList>
            <consortium name="Pathogen Informatics"/>
        </authorList>
    </citation>
    <scope>NUCLEOTIDE SEQUENCE [LARGE SCALE GENOMIC DNA]</scope>
</reference>
<protein>
    <submittedName>
        <fullName evidence="7">Protein MTO1 homolog, mitochondrial</fullName>
    </submittedName>
</protein>
<keyword evidence="3" id="KW-0274">FAD</keyword>